<reference evidence="1" key="1">
    <citation type="journal article" date="2014" name="Nat. Genet.">
        <title>Genome and transcriptome of the porcine whipworm Trichuris suis.</title>
        <authorList>
            <person name="Jex A.R."/>
            <person name="Nejsum P."/>
            <person name="Schwarz E.M."/>
            <person name="Hu L."/>
            <person name="Young N.D."/>
            <person name="Hall R.S."/>
            <person name="Korhonen P.K."/>
            <person name="Liao S."/>
            <person name="Thamsborg S."/>
            <person name="Xia J."/>
            <person name="Xu P."/>
            <person name="Wang S."/>
            <person name="Scheerlinck J.P."/>
            <person name="Hofmann A."/>
            <person name="Sternberg P.W."/>
            <person name="Wang J."/>
            <person name="Gasser R.B."/>
        </authorList>
    </citation>
    <scope>NUCLEOTIDE SEQUENCE [LARGE SCALE GENOMIC DNA]</scope>
    <source>
        <strain evidence="1">DCEP-RM93F</strain>
    </source>
</reference>
<proteinExistence type="predicted"/>
<dbReference type="EMBL" id="KL367498">
    <property type="protein sequence ID" value="KFD69082.1"/>
    <property type="molecule type" value="Genomic_DNA"/>
</dbReference>
<protein>
    <submittedName>
        <fullName evidence="1">Uncharacterized protein</fullName>
    </submittedName>
</protein>
<evidence type="ECO:0000313" key="1">
    <source>
        <dbReference type="EMBL" id="KFD69082.1"/>
    </source>
</evidence>
<accession>A0A085NHY6</accession>
<name>A0A085NHY6_9BILA</name>
<dbReference type="AlphaFoldDB" id="A0A085NHY6"/>
<organism evidence="1">
    <name type="scientific">Trichuris suis</name>
    <name type="common">pig whipworm</name>
    <dbReference type="NCBI Taxonomy" id="68888"/>
    <lineage>
        <taxon>Eukaryota</taxon>
        <taxon>Metazoa</taxon>
        <taxon>Ecdysozoa</taxon>
        <taxon>Nematoda</taxon>
        <taxon>Enoplea</taxon>
        <taxon>Dorylaimia</taxon>
        <taxon>Trichinellida</taxon>
        <taxon>Trichuridae</taxon>
        <taxon>Trichuris</taxon>
    </lineage>
</organism>
<gene>
    <name evidence="1" type="ORF">M514_18659</name>
</gene>
<dbReference type="Proteomes" id="UP000030758">
    <property type="component" value="Unassembled WGS sequence"/>
</dbReference>
<sequence>MGPPQKDSYEGRDRSALTERPSAVPLKHETFVIQVYRWTFGFCFPSCPMQSSSSRTELHDVEMKGHVNARALDEAKEFTVPCKLEHGHGGSRIVIRNISPWGFRPIRSSESFRISSPSDLGPFRMPTFRDLNPTAHYKAFDTSSSRSPPVKDLNLREFFAFNILPLSCLM</sequence>